<comment type="caution">
    <text evidence="1">The sequence shown here is derived from an EMBL/GenBank/DDBJ whole genome shotgun (WGS) entry which is preliminary data.</text>
</comment>
<proteinExistence type="predicted"/>
<evidence type="ECO:0000313" key="2">
    <source>
        <dbReference type="Proteomes" id="UP000793456"/>
    </source>
</evidence>
<accession>A0ACD3QYT0</accession>
<name>A0ACD3QYT0_LARCR</name>
<protein>
    <submittedName>
        <fullName evidence="1">Uncharacterized protein</fullName>
    </submittedName>
</protein>
<dbReference type="Proteomes" id="UP000793456">
    <property type="component" value="Chromosome XII"/>
</dbReference>
<evidence type="ECO:0000313" key="1">
    <source>
        <dbReference type="EMBL" id="TMS12426.1"/>
    </source>
</evidence>
<sequence>MVMVTSLTLCTAALCVGYLKAHDYCKVTTPVEMPDGLWLLRSVRTQTEASRRSCCVSVCGSWSSSACRQICEFDCQVSAGKVVVVLDPPPQASAETQQELQGDGIVQEGDILIPEDRNAVQTLWPDAVVPYTISHELAYQEANIQAAFKMISDFTCIRFRPHTTEFNYLEFVDGNGCASFVGCQGGAQVVYYSQSCSVGNLCHELIHALGLHHEHTRKDRDQYITVQWQSIIPGRENNFKTKRGNTLNLPYDINSIMHYGQYFFSLDGSPTVLPKNGGMGMGQRTHLSHLDVQKLNKLYHCGTNRLTSSLHCVTTLCTYSLRSGQSLLKMRFFFQMSG</sequence>
<gene>
    <name evidence="1" type="ORF">E3U43_017384</name>
</gene>
<dbReference type="EMBL" id="CM011685">
    <property type="protein sequence ID" value="TMS12426.1"/>
    <property type="molecule type" value="Genomic_DNA"/>
</dbReference>
<organism evidence="1 2">
    <name type="scientific">Larimichthys crocea</name>
    <name type="common">Large yellow croaker</name>
    <name type="synonym">Pseudosciaena crocea</name>
    <dbReference type="NCBI Taxonomy" id="215358"/>
    <lineage>
        <taxon>Eukaryota</taxon>
        <taxon>Metazoa</taxon>
        <taxon>Chordata</taxon>
        <taxon>Craniata</taxon>
        <taxon>Vertebrata</taxon>
        <taxon>Euteleostomi</taxon>
        <taxon>Actinopterygii</taxon>
        <taxon>Neopterygii</taxon>
        <taxon>Teleostei</taxon>
        <taxon>Neoteleostei</taxon>
        <taxon>Acanthomorphata</taxon>
        <taxon>Eupercaria</taxon>
        <taxon>Sciaenidae</taxon>
        <taxon>Larimichthys</taxon>
    </lineage>
</organism>
<reference evidence="1" key="1">
    <citation type="submission" date="2018-11" db="EMBL/GenBank/DDBJ databases">
        <title>The sequence and de novo assembly of Larimichthys crocea genome using PacBio and Hi-C technologies.</title>
        <authorList>
            <person name="Xu P."/>
            <person name="Chen B."/>
            <person name="Zhou Z."/>
            <person name="Ke Q."/>
            <person name="Wu Y."/>
            <person name="Bai H."/>
            <person name="Pu F."/>
        </authorList>
    </citation>
    <scope>NUCLEOTIDE SEQUENCE</scope>
    <source>
        <tissue evidence="1">Muscle</tissue>
    </source>
</reference>
<keyword evidence="2" id="KW-1185">Reference proteome</keyword>